<dbReference type="PANTHER" id="PTHR33991">
    <property type="entry name" value="DNA REPAIR PROTEIN RECO"/>
    <property type="match status" value="1"/>
</dbReference>
<evidence type="ECO:0000259" key="8">
    <source>
        <dbReference type="Pfam" id="PF11967"/>
    </source>
</evidence>
<evidence type="ECO:0000256" key="1">
    <source>
        <dbReference type="ARBA" id="ARBA00007452"/>
    </source>
</evidence>
<dbReference type="KEGG" id="mcos:GM418_11850"/>
<gene>
    <name evidence="7 9" type="primary">recO</name>
    <name evidence="9" type="ORF">GM418_11850</name>
</gene>
<evidence type="ECO:0000256" key="5">
    <source>
        <dbReference type="ARBA" id="ARBA00023204"/>
    </source>
</evidence>
<comment type="similarity">
    <text evidence="1 7">Belongs to the RecO family.</text>
</comment>
<dbReference type="Gene3D" id="2.40.50.140">
    <property type="entry name" value="Nucleic acid-binding proteins"/>
    <property type="match status" value="1"/>
</dbReference>
<dbReference type="InterPro" id="IPR022572">
    <property type="entry name" value="DNA_rep/recomb_RecO_N"/>
</dbReference>
<evidence type="ECO:0000256" key="3">
    <source>
        <dbReference type="ARBA" id="ARBA00022763"/>
    </source>
</evidence>
<dbReference type="NCBIfam" id="TIGR00613">
    <property type="entry name" value="reco"/>
    <property type="match status" value="1"/>
</dbReference>
<dbReference type="Gene3D" id="1.20.1440.120">
    <property type="entry name" value="Recombination protein O, C-terminal domain"/>
    <property type="match status" value="1"/>
</dbReference>
<keyword evidence="10" id="KW-1185">Reference proteome</keyword>
<dbReference type="InterPro" id="IPR003717">
    <property type="entry name" value="RecO"/>
</dbReference>
<evidence type="ECO:0000256" key="2">
    <source>
        <dbReference type="ARBA" id="ARBA00021310"/>
    </source>
</evidence>
<proteinExistence type="inferred from homology"/>
<dbReference type="EMBL" id="CP046401">
    <property type="protein sequence ID" value="QGY44324.1"/>
    <property type="molecule type" value="Genomic_DNA"/>
</dbReference>
<dbReference type="SUPFAM" id="SSF50249">
    <property type="entry name" value="Nucleic acid-binding proteins"/>
    <property type="match status" value="1"/>
</dbReference>
<dbReference type="SUPFAM" id="SSF57863">
    <property type="entry name" value="ArfGap/RecO-like zinc finger"/>
    <property type="match status" value="1"/>
</dbReference>
<dbReference type="AlphaFoldDB" id="A0A6I6K318"/>
<comment type="function">
    <text evidence="7">Involved in DNA repair and RecF pathway recombination.</text>
</comment>
<dbReference type="Proteomes" id="UP000428260">
    <property type="component" value="Chromosome"/>
</dbReference>
<evidence type="ECO:0000313" key="10">
    <source>
        <dbReference type="Proteomes" id="UP000428260"/>
    </source>
</evidence>
<evidence type="ECO:0000256" key="7">
    <source>
        <dbReference type="HAMAP-Rule" id="MF_00201"/>
    </source>
</evidence>
<sequence>MLASTEGIVLRLIKYGESSVIATIFTREFGRQSFIINSVRKKKSKTKAGFLQPLFLVDLVTYQKQSREVQRTKEIKNTPVYQNIPFDIVKSTQAVFLAEMLYKTINEEESYPEMFDFIKNALLLFDFMEKNLANFHLYFLYRLTEYLGFFPDTTRQAFENWFDLKKGTVVPYEPSHPLFMNKEVTAYFCTLSTLKFHEIAELKIPRRIRETLLEKLIEYYNLHFEHLGEIKSLKVLQEVFE</sequence>
<dbReference type="RefSeq" id="WP_158866310.1">
    <property type="nucleotide sequence ID" value="NZ_CP046401.1"/>
</dbReference>
<dbReference type="Pfam" id="PF11967">
    <property type="entry name" value="RecO_N"/>
    <property type="match status" value="1"/>
</dbReference>
<evidence type="ECO:0000256" key="4">
    <source>
        <dbReference type="ARBA" id="ARBA00023172"/>
    </source>
</evidence>
<dbReference type="PANTHER" id="PTHR33991:SF1">
    <property type="entry name" value="DNA REPAIR PROTEIN RECO"/>
    <property type="match status" value="1"/>
</dbReference>
<dbReference type="InterPro" id="IPR037278">
    <property type="entry name" value="ARFGAP/RecO"/>
</dbReference>
<accession>A0A6I6K318</accession>
<keyword evidence="5 7" id="KW-0234">DNA repair</keyword>
<dbReference type="GO" id="GO:0006302">
    <property type="term" value="P:double-strand break repair"/>
    <property type="evidence" value="ECO:0007669"/>
    <property type="project" value="TreeGrafter"/>
</dbReference>
<dbReference type="Pfam" id="PF02565">
    <property type="entry name" value="RecO_C"/>
    <property type="match status" value="1"/>
</dbReference>
<dbReference type="GO" id="GO:0043590">
    <property type="term" value="C:bacterial nucleoid"/>
    <property type="evidence" value="ECO:0007669"/>
    <property type="project" value="TreeGrafter"/>
</dbReference>
<protein>
    <recommendedName>
        <fullName evidence="2 7">DNA repair protein RecO</fullName>
    </recommendedName>
    <alternativeName>
        <fullName evidence="6 7">Recombination protein O</fullName>
    </alternativeName>
</protein>
<feature type="domain" description="DNA replication/recombination mediator RecO N-terminal" evidence="8">
    <location>
        <begin position="1"/>
        <end position="75"/>
    </location>
</feature>
<keyword evidence="3 7" id="KW-0227">DNA damage</keyword>
<reference evidence="9 10" key="1">
    <citation type="submission" date="2019-11" db="EMBL/GenBank/DDBJ databases">
        <authorList>
            <person name="Zheng R.K."/>
            <person name="Sun C.M."/>
        </authorList>
    </citation>
    <scope>NUCLEOTIDE SEQUENCE [LARGE SCALE GENOMIC DNA]</scope>
    <source>
        <strain evidence="9 10">WC007</strain>
    </source>
</reference>
<dbReference type="InterPro" id="IPR042242">
    <property type="entry name" value="RecO_C"/>
</dbReference>
<keyword evidence="4 7" id="KW-0233">DNA recombination</keyword>
<organism evidence="9 10">
    <name type="scientific">Maribellus comscasis</name>
    <dbReference type="NCBI Taxonomy" id="2681766"/>
    <lineage>
        <taxon>Bacteria</taxon>
        <taxon>Pseudomonadati</taxon>
        <taxon>Bacteroidota</taxon>
        <taxon>Bacteroidia</taxon>
        <taxon>Marinilabiliales</taxon>
        <taxon>Prolixibacteraceae</taxon>
        <taxon>Maribellus</taxon>
    </lineage>
</organism>
<dbReference type="GO" id="GO:0006310">
    <property type="term" value="P:DNA recombination"/>
    <property type="evidence" value="ECO:0007669"/>
    <property type="project" value="UniProtKB-UniRule"/>
</dbReference>
<dbReference type="HAMAP" id="MF_00201">
    <property type="entry name" value="RecO"/>
    <property type="match status" value="1"/>
</dbReference>
<dbReference type="InterPro" id="IPR012340">
    <property type="entry name" value="NA-bd_OB-fold"/>
</dbReference>
<evidence type="ECO:0000256" key="6">
    <source>
        <dbReference type="ARBA" id="ARBA00033409"/>
    </source>
</evidence>
<evidence type="ECO:0000313" key="9">
    <source>
        <dbReference type="EMBL" id="QGY44324.1"/>
    </source>
</evidence>
<name>A0A6I6K318_9BACT</name>